<keyword evidence="2" id="KW-1185">Reference proteome</keyword>
<reference evidence="1 2" key="1">
    <citation type="submission" date="2024-04" db="EMBL/GenBank/DDBJ databases">
        <title>Okeanomitos corallinicola gen. &amp; sp. nov. (Nostocales, Cyanobacteria), a new toxic marine heterocyst-forming cyanobacterium from a coral reef.</title>
        <authorList>
            <person name="Li H."/>
            <person name="Li R."/>
            <person name="Kang J."/>
            <person name="Hii K.S."/>
            <person name="Mohamed H.F."/>
            <person name="Xu X."/>
            <person name="Luo Z."/>
        </authorList>
    </citation>
    <scope>NUCLEOTIDE SEQUENCE [LARGE SCALE GENOMIC DNA]</scope>
    <source>
        <strain evidence="1 2">TIOX110</strain>
    </source>
</reference>
<dbReference type="InterPro" id="IPR019734">
    <property type="entry name" value="TPR_rpt"/>
</dbReference>
<accession>A0ABZ2UWI2</accession>
<evidence type="ECO:0000313" key="1">
    <source>
        <dbReference type="EMBL" id="WZB89287.1"/>
    </source>
</evidence>
<dbReference type="SUPFAM" id="SSF48452">
    <property type="entry name" value="TPR-like"/>
    <property type="match status" value="3"/>
</dbReference>
<dbReference type="SMART" id="SM00028">
    <property type="entry name" value="TPR"/>
    <property type="match status" value="8"/>
</dbReference>
<dbReference type="InterPro" id="IPR011990">
    <property type="entry name" value="TPR-like_helical_dom_sf"/>
</dbReference>
<evidence type="ECO:0000313" key="2">
    <source>
        <dbReference type="Proteomes" id="UP001483337"/>
    </source>
</evidence>
<sequence>MSEARTTNLDIAMERILGFAQKFDQAHFDLACHAAFPQTLTPDLLYQIWLRFVPQAPWTAVARILLSRLCREVGYELYEMDVAVRNLLLTELKEDERFGKQQLDKLAEFYTDYLKQQFAREEGQEEDLTQPQYWIGLASTKSKHLNRELAKAIESRLQQKNWKELFRLASFIEAVPEALVEFEAPLITYVRGMLSYTTGDLEGAAEEFSKLPRRERQVEIVGVNLSIPDEVPLVEVELAFLQRLLQIISESKGDAQVVYPFLAANSEKLNLHLAEVLRLWATNILTKAQSDAAQLLATDVSNFSHLISQFPLGNKAINIEIAITGYEIVLTVFTREESPRNWAGIQALLGNAYRDRIKGNRAENLEQAIAYFLAALQIFTRDHFPQDWALMQISLAEAYINRIRGDKTENLEQAIASCLDALQVLTLTDFPLDWAGTQINLGIAYINRIKGDKAENIEYAIAAFTQALEVRTRIDFPVEWAATQNALGTAYINRIKGDKAENIEYAIAAFTQALEVRTRHDFPIDWANAQNNLGNAYRDRIRGDKAENLEMAIYSCQNALQVYTREAFPINWAVTMNNLGFAYRDRIVGDHSENLEQAISCFDAAFQVYSLHDFPVDWANTQNNLGIAYRDRIRGERADNIKRAINCFENALQVYTRISFPQQWAENQKNLGTTYSELIGGDRTNNIERAINCFQNALQVYTSTSFPQKHLETLFNLAIAYQDNSQLNSSYDAFANIIDSLESFQGSTFNRWEVKGKKQDLTEILTQACQSMVEVCLKLGYIDKAIEYVERSKVRNLVKLIANCNLHPKGNIPDSILNELQRLRLEISTKQLQLESLNKNISTLVNIRAEDGVSNRDSY</sequence>
<dbReference type="Proteomes" id="UP001483337">
    <property type="component" value="Chromosome"/>
</dbReference>
<organism evidence="1 2">
    <name type="scientific">Okeanomitos corallinicola TIOX110</name>
    <dbReference type="NCBI Taxonomy" id="3133117"/>
    <lineage>
        <taxon>Bacteria</taxon>
        <taxon>Bacillati</taxon>
        <taxon>Cyanobacteriota</taxon>
        <taxon>Cyanophyceae</taxon>
        <taxon>Nostocales</taxon>
        <taxon>Aphanizomenonaceae</taxon>
        <taxon>Okeanomitos</taxon>
    </lineage>
</organism>
<dbReference type="PANTHER" id="PTHR19959:SF119">
    <property type="entry name" value="FUNGAL LIPASE-LIKE DOMAIN-CONTAINING PROTEIN"/>
    <property type="match status" value="1"/>
</dbReference>
<dbReference type="EMBL" id="CP150886">
    <property type="protein sequence ID" value="WZB89287.1"/>
    <property type="molecule type" value="Genomic_DNA"/>
</dbReference>
<protein>
    <submittedName>
        <fullName evidence="1">Tetratricopeptide repeat protein</fullName>
    </submittedName>
</protein>
<dbReference type="RefSeq" id="WP_353932190.1">
    <property type="nucleotide sequence ID" value="NZ_CP150886.1"/>
</dbReference>
<name>A0ABZ2UWI2_9CYAN</name>
<dbReference type="Gene3D" id="1.25.40.10">
    <property type="entry name" value="Tetratricopeptide repeat domain"/>
    <property type="match status" value="3"/>
</dbReference>
<dbReference type="Pfam" id="PF14938">
    <property type="entry name" value="SNAP"/>
    <property type="match status" value="1"/>
</dbReference>
<proteinExistence type="predicted"/>
<dbReference type="PANTHER" id="PTHR19959">
    <property type="entry name" value="KINESIN LIGHT CHAIN"/>
    <property type="match status" value="1"/>
</dbReference>
<dbReference type="Pfam" id="PF13374">
    <property type="entry name" value="TPR_10"/>
    <property type="match status" value="1"/>
</dbReference>
<gene>
    <name evidence="1" type="ORF">WJM97_06285</name>
</gene>